<sequence>MTAPAPTAGLGRPRPFNAGEEGQFQLYGSPEPGRMPPRNFTSHLSGWAPGSKESRHWADNDYTEIKFTGCSMVGTTGRSVGVKLWQAIPFARDKDMGMKTFTNCFKGSTKTSRGEWSAHYTGGDNRYFTIPALNGSIYTKANLNVKKVYVDTTKAD</sequence>
<gene>
    <name evidence="2" type="ORF">JS756_09895</name>
</gene>
<comment type="caution">
    <text evidence="2">The sequence shown here is derived from an EMBL/GenBank/DDBJ whole genome shotgun (WGS) entry which is preliminary data.</text>
</comment>
<dbReference type="Proteomes" id="UP000788262">
    <property type="component" value="Unassembled WGS sequence"/>
</dbReference>
<organism evidence="2 3">
    <name type="scientific">Streptomyces actuosus</name>
    <dbReference type="NCBI Taxonomy" id="1885"/>
    <lineage>
        <taxon>Bacteria</taxon>
        <taxon>Bacillati</taxon>
        <taxon>Actinomycetota</taxon>
        <taxon>Actinomycetes</taxon>
        <taxon>Kitasatosporales</taxon>
        <taxon>Streptomycetaceae</taxon>
        <taxon>Streptomyces</taxon>
    </lineage>
</organism>
<dbReference type="RefSeq" id="WP_205382635.1">
    <property type="nucleotide sequence ID" value="NZ_JAFFZS010000005.1"/>
</dbReference>
<accession>A0ABS2VMZ5</accession>
<keyword evidence="3" id="KW-1185">Reference proteome</keyword>
<evidence type="ECO:0000313" key="3">
    <source>
        <dbReference type="Proteomes" id="UP000788262"/>
    </source>
</evidence>
<dbReference type="EMBL" id="JAFFZS010000005">
    <property type="protein sequence ID" value="MBN0044419.1"/>
    <property type="molecule type" value="Genomic_DNA"/>
</dbReference>
<reference evidence="2 3" key="1">
    <citation type="submission" date="2021-02" db="EMBL/GenBank/DDBJ databases">
        <title>Whole genome sequencing of Streptomyces actuosus VRA1.</title>
        <authorList>
            <person name="Sen G."/>
            <person name="Sen A."/>
        </authorList>
    </citation>
    <scope>NUCLEOTIDE SEQUENCE [LARGE SCALE GENOMIC DNA]</scope>
    <source>
        <strain evidence="2 3">VRA1</strain>
    </source>
</reference>
<proteinExistence type="predicted"/>
<protein>
    <submittedName>
        <fullName evidence="2">Uncharacterized protein</fullName>
    </submittedName>
</protein>
<name>A0ABS2VMZ5_STRAS</name>
<evidence type="ECO:0000256" key="1">
    <source>
        <dbReference type="SAM" id="MobiDB-lite"/>
    </source>
</evidence>
<evidence type="ECO:0000313" key="2">
    <source>
        <dbReference type="EMBL" id="MBN0044419.1"/>
    </source>
</evidence>
<feature type="region of interest" description="Disordered" evidence="1">
    <location>
        <begin position="1"/>
        <end position="22"/>
    </location>
</feature>